<dbReference type="PANTHER" id="PTHR43798:SF33">
    <property type="entry name" value="HYDROLASE, PUTATIVE (AFU_ORTHOLOGUE AFUA_2G14860)-RELATED"/>
    <property type="match status" value="1"/>
</dbReference>
<evidence type="ECO:0000313" key="2">
    <source>
        <dbReference type="EMBL" id="OHA21252.1"/>
    </source>
</evidence>
<dbReference type="PANTHER" id="PTHR43798">
    <property type="entry name" value="MONOACYLGLYCEROL LIPASE"/>
    <property type="match status" value="1"/>
</dbReference>
<dbReference type="Pfam" id="PF12697">
    <property type="entry name" value="Abhydrolase_6"/>
    <property type="match status" value="1"/>
</dbReference>
<dbReference type="InterPro" id="IPR050266">
    <property type="entry name" value="AB_hydrolase_sf"/>
</dbReference>
<dbReference type="PRINTS" id="PR00111">
    <property type="entry name" value="ABHYDROLASE"/>
</dbReference>
<evidence type="ECO:0000259" key="1">
    <source>
        <dbReference type="Pfam" id="PF12697"/>
    </source>
</evidence>
<name>A0A1G2ME18_9BACT</name>
<reference evidence="2 3" key="1">
    <citation type="journal article" date="2016" name="Nat. Commun.">
        <title>Thousands of microbial genomes shed light on interconnected biogeochemical processes in an aquifer system.</title>
        <authorList>
            <person name="Anantharaman K."/>
            <person name="Brown C.T."/>
            <person name="Hug L.A."/>
            <person name="Sharon I."/>
            <person name="Castelle C.J."/>
            <person name="Probst A.J."/>
            <person name="Thomas B.C."/>
            <person name="Singh A."/>
            <person name="Wilkins M.J."/>
            <person name="Karaoz U."/>
            <person name="Brodie E.L."/>
            <person name="Williams K.H."/>
            <person name="Hubbard S.S."/>
            <person name="Banfield J.F."/>
        </authorList>
    </citation>
    <scope>NUCLEOTIDE SEQUENCE [LARGE SCALE GENOMIC DNA]</scope>
</reference>
<dbReference type="EMBL" id="MHRI01000011">
    <property type="protein sequence ID" value="OHA21252.1"/>
    <property type="molecule type" value="Genomic_DNA"/>
</dbReference>
<feature type="domain" description="AB hydrolase-1" evidence="1">
    <location>
        <begin position="32"/>
        <end position="256"/>
    </location>
</feature>
<dbReference type="SUPFAM" id="SSF53474">
    <property type="entry name" value="alpha/beta-Hydrolases"/>
    <property type="match status" value="1"/>
</dbReference>
<dbReference type="InterPro" id="IPR000073">
    <property type="entry name" value="AB_hydrolase_1"/>
</dbReference>
<dbReference type="Gene3D" id="3.40.50.1820">
    <property type="entry name" value="alpha/beta hydrolase"/>
    <property type="match status" value="1"/>
</dbReference>
<protein>
    <recommendedName>
        <fullName evidence="1">AB hydrolase-1 domain-containing protein</fullName>
    </recommendedName>
</protein>
<gene>
    <name evidence="2" type="ORF">A2849_00440</name>
</gene>
<evidence type="ECO:0000313" key="3">
    <source>
        <dbReference type="Proteomes" id="UP000178121"/>
    </source>
</evidence>
<dbReference type="InterPro" id="IPR029058">
    <property type="entry name" value="AB_hydrolase_fold"/>
</dbReference>
<comment type="caution">
    <text evidence="2">The sequence shown here is derived from an EMBL/GenBank/DDBJ whole genome shotgun (WGS) entry which is preliminary data.</text>
</comment>
<accession>A0A1G2ME18</accession>
<organism evidence="2 3">
    <name type="scientific">Candidatus Taylorbacteria bacterium RIFCSPHIGHO2_01_FULL_51_15</name>
    <dbReference type="NCBI Taxonomy" id="1802304"/>
    <lineage>
        <taxon>Bacteria</taxon>
        <taxon>Candidatus Tayloriibacteriota</taxon>
    </lineage>
</organism>
<dbReference type="Proteomes" id="UP000178121">
    <property type="component" value="Unassembled WGS sequence"/>
</dbReference>
<proteinExistence type="predicted"/>
<dbReference type="GO" id="GO:0016020">
    <property type="term" value="C:membrane"/>
    <property type="evidence" value="ECO:0007669"/>
    <property type="project" value="TreeGrafter"/>
</dbReference>
<sequence length="264" mass="29952">MIFGPNEEIRDMKTIVNNLAIEYEDIGEGPVVLFLHGWKDDLHTFNELVRVFPAGFRLVRLDFPGFGGSELPKEVWSTGEYAHFVEDFCQKVGVQPEILVGHSFGGRVIIKGVAEGLFTPKKIVLIASAGLAKYKTFHARFFLLAAKVGKIALFFFPRTVQERFRRRLYGMAGSGDYIHIHSGVLKETFLKAIQEDLSVAAKEIHIPTLLIWGERDVTTPIWDGRRLQRLIAHSRLEILKGNGHFVHQERPEEMAALIKTFLLQ</sequence>
<dbReference type="AlphaFoldDB" id="A0A1G2ME18"/>